<dbReference type="GO" id="GO:0000978">
    <property type="term" value="F:RNA polymerase II cis-regulatory region sequence-specific DNA binding"/>
    <property type="evidence" value="ECO:0007669"/>
    <property type="project" value="InterPro"/>
</dbReference>
<keyword evidence="6" id="KW-0539">Nucleus</keyword>
<dbReference type="PANTHER" id="PTHR40626:SF1">
    <property type="entry name" value="TRANSCRIPTION FACTOR WITH C2H2 AND ZN(2)-CYS(6) DNA BINDING DOMAIN (EUROFUNG)"/>
    <property type="match status" value="1"/>
</dbReference>
<keyword evidence="3" id="KW-0677">Repeat</keyword>
<comment type="subcellular location">
    <subcellularLocation>
        <location evidence="1">Nucleus</location>
    </subcellularLocation>
</comment>
<dbReference type="Proteomes" id="UP000799441">
    <property type="component" value="Unassembled WGS sequence"/>
</dbReference>
<dbReference type="InterPro" id="IPR051059">
    <property type="entry name" value="VerF-like"/>
</dbReference>
<dbReference type="InterPro" id="IPR007219">
    <property type="entry name" value="XnlR_reg_dom"/>
</dbReference>
<evidence type="ECO:0000256" key="5">
    <source>
        <dbReference type="ARBA" id="ARBA00022833"/>
    </source>
</evidence>
<keyword evidence="9" id="KW-1185">Reference proteome</keyword>
<keyword evidence="2" id="KW-0479">Metal-binding</keyword>
<protein>
    <recommendedName>
        <fullName evidence="7">Xylanolytic transcriptional activator regulatory domain-containing protein</fullName>
    </recommendedName>
</protein>
<gene>
    <name evidence="8" type="ORF">K431DRAFT_341588</name>
</gene>
<dbReference type="CDD" id="cd12148">
    <property type="entry name" value="fungal_TF_MHR"/>
    <property type="match status" value="1"/>
</dbReference>
<evidence type="ECO:0000313" key="8">
    <source>
        <dbReference type="EMBL" id="KAF2717113.1"/>
    </source>
</evidence>
<comment type="caution">
    <text evidence="8">The sequence shown here is derived from an EMBL/GenBank/DDBJ whole genome shotgun (WGS) entry which is preliminary data.</text>
</comment>
<name>A0A9P4Q0F6_9PEZI</name>
<evidence type="ECO:0000256" key="4">
    <source>
        <dbReference type="ARBA" id="ARBA00022771"/>
    </source>
</evidence>
<dbReference type="PANTHER" id="PTHR40626">
    <property type="entry name" value="MIP31509P"/>
    <property type="match status" value="1"/>
</dbReference>
<evidence type="ECO:0000256" key="2">
    <source>
        <dbReference type="ARBA" id="ARBA00022723"/>
    </source>
</evidence>
<dbReference type="GO" id="GO:0000785">
    <property type="term" value="C:chromatin"/>
    <property type="evidence" value="ECO:0007669"/>
    <property type="project" value="TreeGrafter"/>
</dbReference>
<dbReference type="OrthoDB" id="3945418at2759"/>
<evidence type="ECO:0000256" key="3">
    <source>
        <dbReference type="ARBA" id="ARBA00022737"/>
    </source>
</evidence>
<feature type="domain" description="Xylanolytic transcriptional activator regulatory" evidence="7">
    <location>
        <begin position="240"/>
        <end position="508"/>
    </location>
</feature>
<evidence type="ECO:0000256" key="6">
    <source>
        <dbReference type="ARBA" id="ARBA00023242"/>
    </source>
</evidence>
<dbReference type="GO" id="GO:0006351">
    <property type="term" value="P:DNA-templated transcription"/>
    <property type="evidence" value="ECO:0007669"/>
    <property type="project" value="InterPro"/>
</dbReference>
<proteinExistence type="predicted"/>
<sequence length="578" mass="65224">MGEFATDSRACPLCSACFSRVDAAKRHAKRCPKREGRNLVDRKRGRRLRSCPLSTPGGGPCERCIPRKLTCSFNRYNADITSHLPLSVSPGANGLNDGRVPLSFLLNSTDDQQDYFTERTVGMEPDGVPLGPACLPLTTSISNDELLDYFYPSILLLFDNGQDDTPTRPDGLNIGRAERHLSDLAFSMSSEFMIAARISSLEVELIRHAERSLDCLVSLDSHSYRSFFCVCNVRRFVTTFCQKRHYRYPIIHWPTFELETAPLALFMVVCLTGAAYSFGGGQNLVHAVQARTFYQLADSYVFQQLESHLHGSLTEPNYANSIELCQAALLMYALDTLPSGDMAMQHTAVTRRLSTVIQAVRELGFVTIQHEPSEGWQVFVYREQIIRLVAWTFCADCLATLSCNKPPGFSILEMRGDLPCDPKIWDTDAVSFPGLRESFRQSTPPCLADLMSHWLNDGWQTPIDCMRLPVFHLHIMLCAFQQTIFNLHITMNFTQQSSTLLRALNTWRGLWCQAIEQLAHEDRKWLGVAKNVSDLEYLTQRIIEVAAGSEAASSRYLQRVPSLGTREIHEFMQMFVSK</sequence>
<dbReference type="GO" id="GO:0005634">
    <property type="term" value="C:nucleus"/>
    <property type="evidence" value="ECO:0007669"/>
    <property type="project" value="UniProtKB-SubCell"/>
</dbReference>
<keyword evidence="4" id="KW-0863">Zinc-finger</keyword>
<dbReference type="Pfam" id="PF04082">
    <property type="entry name" value="Fungal_trans"/>
    <property type="match status" value="1"/>
</dbReference>
<keyword evidence="5" id="KW-0862">Zinc</keyword>
<evidence type="ECO:0000313" key="9">
    <source>
        <dbReference type="Proteomes" id="UP000799441"/>
    </source>
</evidence>
<evidence type="ECO:0000256" key="1">
    <source>
        <dbReference type="ARBA" id="ARBA00004123"/>
    </source>
</evidence>
<dbReference type="EMBL" id="MU003852">
    <property type="protein sequence ID" value="KAF2717113.1"/>
    <property type="molecule type" value="Genomic_DNA"/>
</dbReference>
<reference evidence="8" key="1">
    <citation type="journal article" date="2020" name="Stud. Mycol.">
        <title>101 Dothideomycetes genomes: a test case for predicting lifestyles and emergence of pathogens.</title>
        <authorList>
            <person name="Haridas S."/>
            <person name="Albert R."/>
            <person name="Binder M."/>
            <person name="Bloem J."/>
            <person name="Labutti K."/>
            <person name="Salamov A."/>
            <person name="Andreopoulos B."/>
            <person name="Baker S."/>
            <person name="Barry K."/>
            <person name="Bills G."/>
            <person name="Bluhm B."/>
            <person name="Cannon C."/>
            <person name="Castanera R."/>
            <person name="Culley D."/>
            <person name="Daum C."/>
            <person name="Ezra D."/>
            <person name="Gonzalez J."/>
            <person name="Henrissat B."/>
            <person name="Kuo A."/>
            <person name="Liang C."/>
            <person name="Lipzen A."/>
            <person name="Lutzoni F."/>
            <person name="Magnuson J."/>
            <person name="Mondo S."/>
            <person name="Nolan M."/>
            <person name="Ohm R."/>
            <person name="Pangilinan J."/>
            <person name="Park H.-J."/>
            <person name="Ramirez L."/>
            <person name="Alfaro M."/>
            <person name="Sun H."/>
            <person name="Tritt A."/>
            <person name="Yoshinaga Y."/>
            <person name="Zwiers L.-H."/>
            <person name="Turgeon B."/>
            <person name="Goodwin S."/>
            <person name="Spatafora J."/>
            <person name="Crous P."/>
            <person name="Grigoriev I."/>
        </authorList>
    </citation>
    <scope>NUCLEOTIDE SEQUENCE</scope>
    <source>
        <strain evidence="8">CBS 116435</strain>
    </source>
</reference>
<dbReference type="GO" id="GO:0008270">
    <property type="term" value="F:zinc ion binding"/>
    <property type="evidence" value="ECO:0007669"/>
    <property type="project" value="UniProtKB-KW"/>
</dbReference>
<accession>A0A9P4Q0F6</accession>
<dbReference type="GO" id="GO:0000981">
    <property type="term" value="F:DNA-binding transcription factor activity, RNA polymerase II-specific"/>
    <property type="evidence" value="ECO:0007669"/>
    <property type="project" value="InterPro"/>
</dbReference>
<dbReference type="AlphaFoldDB" id="A0A9P4Q0F6"/>
<evidence type="ECO:0000259" key="7">
    <source>
        <dbReference type="Pfam" id="PF04082"/>
    </source>
</evidence>
<organism evidence="8 9">
    <name type="scientific">Polychaeton citri CBS 116435</name>
    <dbReference type="NCBI Taxonomy" id="1314669"/>
    <lineage>
        <taxon>Eukaryota</taxon>
        <taxon>Fungi</taxon>
        <taxon>Dikarya</taxon>
        <taxon>Ascomycota</taxon>
        <taxon>Pezizomycotina</taxon>
        <taxon>Dothideomycetes</taxon>
        <taxon>Dothideomycetidae</taxon>
        <taxon>Capnodiales</taxon>
        <taxon>Capnodiaceae</taxon>
        <taxon>Polychaeton</taxon>
    </lineage>
</organism>